<evidence type="ECO:0000259" key="8">
    <source>
        <dbReference type="PROSITE" id="PS50928"/>
    </source>
</evidence>
<dbReference type="SUPFAM" id="SSF161098">
    <property type="entry name" value="MetI-like"/>
    <property type="match status" value="1"/>
</dbReference>
<dbReference type="AlphaFoldDB" id="A0A140EH90"/>
<dbReference type="Pfam" id="PF00528">
    <property type="entry name" value="BPD_transp_1"/>
    <property type="match status" value="1"/>
</dbReference>
<evidence type="ECO:0000256" key="4">
    <source>
        <dbReference type="ARBA" id="ARBA00022692"/>
    </source>
</evidence>
<dbReference type="CDD" id="cd06261">
    <property type="entry name" value="TM_PBP2"/>
    <property type="match status" value="1"/>
</dbReference>
<accession>A0A140EH90</accession>
<comment type="similarity">
    <text evidence="7">Belongs to the binding-protein-dependent transport system permease family.</text>
</comment>
<dbReference type="PANTHER" id="PTHR43005">
    <property type="entry name" value="BLR7065 PROTEIN"/>
    <property type="match status" value="1"/>
</dbReference>
<feature type="transmembrane region" description="Helical" evidence="7">
    <location>
        <begin position="283"/>
        <end position="303"/>
    </location>
</feature>
<feature type="transmembrane region" description="Helical" evidence="7">
    <location>
        <begin position="33"/>
        <end position="53"/>
    </location>
</feature>
<dbReference type="EMBL" id="KU644713">
    <property type="protein sequence ID" value="AML27061.1"/>
    <property type="molecule type" value="Genomic_DNA"/>
</dbReference>
<feature type="transmembrane region" description="Helical" evidence="7">
    <location>
        <begin position="127"/>
        <end position="151"/>
    </location>
</feature>
<dbReference type="InterPro" id="IPR000515">
    <property type="entry name" value="MetI-like"/>
</dbReference>
<evidence type="ECO:0000256" key="1">
    <source>
        <dbReference type="ARBA" id="ARBA00004651"/>
    </source>
</evidence>
<evidence type="ECO:0000256" key="3">
    <source>
        <dbReference type="ARBA" id="ARBA00022475"/>
    </source>
</evidence>
<feature type="transmembrane region" description="Helical" evidence="7">
    <location>
        <begin position="189"/>
        <end position="207"/>
    </location>
</feature>
<comment type="subcellular location">
    <subcellularLocation>
        <location evidence="1 7">Cell membrane</location>
        <topology evidence="1 7">Multi-pass membrane protein</topology>
    </subcellularLocation>
</comment>
<dbReference type="InterPro" id="IPR035906">
    <property type="entry name" value="MetI-like_sf"/>
</dbReference>
<dbReference type="GO" id="GO:0055085">
    <property type="term" value="P:transmembrane transport"/>
    <property type="evidence" value="ECO:0007669"/>
    <property type="project" value="InterPro"/>
</dbReference>
<feature type="transmembrane region" description="Helical" evidence="7">
    <location>
        <begin position="90"/>
        <end position="115"/>
    </location>
</feature>
<dbReference type="Gene3D" id="1.10.3720.10">
    <property type="entry name" value="MetI-like"/>
    <property type="match status" value="1"/>
</dbReference>
<keyword evidence="6 7" id="KW-0472">Membrane</keyword>
<keyword evidence="5 7" id="KW-1133">Transmembrane helix</keyword>
<evidence type="ECO:0000256" key="7">
    <source>
        <dbReference type="RuleBase" id="RU363032"/>
    </source>
</evidence>
<keyword evidence="4 7" id="KW-0812">Transmembrane</keyword>
<dbReference type="PANTHER" id="PTHR43005:SF2">
    <property type="entry name" value="INTEGRAL MEMBRANE SUGAR TRANSPORT PROTEIN"/>
    <property type="match status" value="1"/>
</dbReference>
<keyword evidence="2 7" id="KW-0813">Transport</keyword>
<keyword evidence="3" id="KW-1003">Cell membrane</keyword>
<dbReference type="PROSITE" id="PS50928">
    <property type="entry name" value="ABC_TM1"/>
    <property type="match status" value="1"/>
</dbReference>
<evidence type="ECO:0000313" key="9">
    <source>
        <dbReference type="EMBL" id="AML27061.1"/>
    </source>
</evidence>
<evidence type="ECO:0000256" key="6">
    <source>
        <dbReference type="ARBA" id="ARBA00023136"/>
    </source>
</evidence>
<feature type="domain" description="ABC transmembrane type-1" evidence="8">
    <location>
        <begin position="93"/>
        <end position="304"/>
    </location>
</feature>
<evidence type="ECO:0000256" key="2">
    <source>
        <dbReference type="ARBA" id="ARBA00022448"/>
    </source>
</evidence>
<reference evidence="9" key="1">
    <citation type="journal article" date="2016" name="PLoS ONE">
        <title>A Novel Manno-Oligosaccharide Binding Protein Identified in Alkaliphilic Bacillus sp. N16-5 Is Involved in Mannan Utilization.</title>
        <authorList>
            <person name="Song Y."/>
            <person name="Li J."/>
            <person name="Meng S."/>
            <person name="Yin L."/>
            <person name="Xue Y."/>
            <person name="Ma Y."/>
        </authorList>
    </citation>
    <scope>NUCLEOTIDE SEQUENCE</scope>
    <source>
        <strain evidence="9">N16-5</strain>
    </source>
</reference>
<sequence>MEGKRMAQSVYQKSTKISKLLSSRNFNYKKQKMLIIVLFSLIPVTLLLTFSYLPLVNMIIYSFHNWNGISPNKEWVGFHNYVLMFTRPEYFAVFVVSLYYFFATFIQMGIALYFATVLSFNVRFKNFFKGVIFFPYLLNGVAIGFIFLFFFRPEGTLDSLLSLIGLGEYTQLWLGNPDLINISLAGTSVWRYMGFNFIIFLGAISSISKEIYEAADIDGANSWQKFRFIILPSIKRIVELNLILAISGAIGVFEIPFIMTGGANGSTTFVIQTMTTAFEYNRIGLASAMAVVLLIIIIIVTLVQRLLLRDKEA</sequence>
<proteinExistence type="inferred from homology"/>
<organism evidence="9">
    <name type="scientific">Bacillus sp. N16-5</name>
    <dbReference type="NCBI Taxonomy" id="122631"/>
    <lineage>
        <taxon>Bacteria</taxon>
        <taxon>Bacillati</taxon>
        <taxon>Bacillota</taxon>
        <taxon>Bacilli</taxon>
        <taxon>Bacillales</taxon>
        <taxon>Bacillaceae</taxon>
        <taxon>Bacillus</taxon>
    </lineage>
</organism>
<name>A0A140EH90_9BACI</name>
<feature type="transmembrane region" description="Helical" evidence="7">
    <location>
        <begin position="242"/>
        <end position="263"/>
    </location>
</feature>
<evidence type="ECO:0000256" key="5">
    <source>
        <dbReference type="ARBA" id="ARBA00022989"/>
    </source>
</evidence>
<protein>
    <submittedName>
        <fullName evidence="9">ABC transporter: permease</fullName>
    </submittedName>
</protein>
<dbReference type="GO" id="GO:0005886">
    <property type="term" value="C:plasma membrane"/>
    <property type="evidence" value="ECO:0007669"/>
    <property type="project" value="UniProtKB-SubCell"/>
</dbReference>